<dbReference type="AlphaFoldDB" id="R1GWD4"/>
<comment type="caution">
    <text evidence="1">The sequence shown here is derived from an EMBL/GenBank/DDBJ whole genome shotgun (WGS) entry which is preliminary data.</text>
</comment>
<protein>
    <submittedName>
        <fullName evidence="1">Uncharacterized protein</fullName>
    </submittedName>
</protein>
<name>R1GWD4_9GAMM</name>
<accession>R1GWD4</accession>
<reference evidence="1 2" key="1">
    <citation type="journal article" date="2014" name="PLoS ONE">
        <title>Grimontia indica AK16(T), sp. nov., Isolated from a Seawater Sample Reports the Presence of Pathogenic Genes Similar to Vibrio Genus.</title>
        <authorList>
            <person name="Singh A."/>
            <person name="Vaidya B."/>
            <person name="Khatri I."/>
            <person name="Srinivas T.N."/>
            <person name="Subramanian S."/>
            <person name="Korpole S."/>
            <person name="Pinnaka A.K."/>
        </authorList>
    </citation>
    <scope>NUCLEOTIDE SEQUENCE [LARGE SCALE GENOMIC DNA]</scope>
    <source>
        <strain evidence="1 2">AK16</strain>
    </source>
</reference>
<evidence type="ECO:0000313" key="2">
    <source>
        <dbReference type="Proteomes" id="UP000011223"/>
    </source>
</evidence>
<dbReference type="Proteomes" id="UP000011223">
    <property type="component" value="Unassembled WGS sequence"/>
</dbReference>
<organism evidence="1 2">
    <name type="scientific">Grimontia indica</name>
    <dbReference type="NCBI Taxonomy" id="1056512"/>
    <lineage>
        <taxon>Bacteria</taxon>
        <taxon>Pseudomonadati</taxon>
        <taxon>Pseudomonadota</taxon>
        <taxon>Gammaproteobacteria</taxon>
        <taxon>Vibrionales</taxon>
        <taxon>Vibrionaceae</taxon>
        <taxon>Grimontia</taxon>
    </lineage>
</organism>
<keyword evidence="2" id="KW-1185">Reference proteome</keyword>
<proteinExistence type="predicted"/>
<dbReference type="EMBL" id="ANFM02000013">
    <property type="protein sequence ID" value="EOD80339.1"/>
    <property type="molecule type" value="Genomic_DNA"/>
</dbReference>
<gene>
    <name evidence="1" type="ORF">D515_00627</name>
</gene>
<sequence>MKYLVEALFNSNLAKLSIVMWKFKLTIQAKKLLHSSEIHSKK</sequence>
<evidence type="ECO:0000313" key="1">
    <source>
        <dbReference type="EMBL" id="EOD80339.1"/>
    </source>
</evidence>